<organism evidence="1 2">
    <name type="scientific">Bergeyella cardium</name>
    <dbReference type="NCBI Taxonomy" id="1585976"/>
    <lineage>
        <taxon>Bacteria</taxon>
        <taxon>Pseudomonadati</taxon>
        <taxon>Bacteroidota</taxon>
        <taxon>Flavobacteriia</taxon>
        <taxon>Flavobacteriales</taxon>
        <taxon>Weeksellaceae</taxon>
        <taxon>Bergeyella</taxon>
    </lineage>
</organism>
<dbReference type="RefSeq" id="WP_160223770.1">
    <property type="nucleotide sequence ID" value="NZ_CP029149.1"/>
</dbReference>
<dbReference type="EMBL" id="CP029149">
    <property type="protein sequence ID" value="QHN64679.1"/>
    <property type="molecule type" value="Genomic_DNA"/>
</dbReference>
<keyword evidence="2" id="KW-1185">Reference proteome</keyword>
<evidence type="ECO:0000313" key="1">
    <source>
        <dbReference type="EMBL" id="QHN64679.1"/>
    </source>
</evidence>
<dbReference type="OrthoDB" id="697275at2"/>
<dbReference type="Proteomes" id="UP000464318">
    <property type="component" value="Chromosome"/>
</dbReference>
<proteinExistence type="predicted"/>
<dbReference type="InterPro" id="IPR032774">
    <property type="entry name" value="WG_beta_rep"/>
</dbReference>
<dbReference type="AlphaFoldDB" id="A0A6P1QSB7"/>
<accession>A0A6P1QSB7</accession>
<sequence length="363" mass="42775">MKIRLLSILSFISVCTFAQNNDIWTAFYNPDTDDIGFKNSKGEVMIKPRFRGLISARKFDKIIALMDDENFSRVYYMLKNGKTFGKDSTYIFDMTFDCESEGFIRFHDSKTDKVGMFNHEGKIVIPAKYSDLFPVKNGMTIALQGAYKEYWEKHNEHSGCNHWSWVGGKNVLINSKNEILVEDFPEPKSLDLYSSKVAEKPIKDENRINVLGKNGKYYSFVDNEKLFKNFIEKLIKNLNKEYLLKNSYKEIVYWDEEKGWISAPAKDFIEKNYTILSEKLKAYFSKKDYQLSDYTPLTEKIEKEFEHHYNNCGERDINRFPIFNLIISYYEKGKFSHQDHFNFIKTEEGIQFISCTIRNHTLK</sequence>
<gene>
    <name evidence="1" type="ORF">DBX24_01605</name>
</gene>
<dbReference type="Pfam" id="PF14903">
    <property type="entry name" value="WG_beta_rep"/>
    <property type="match status" value="1"/>
</dbReference>
<protein>
    <submittedName>
        <fullName evidence="1">Uncharacterized protein</fullName>
    </submittedName>
</protein>
<reference evidence="1 2" key="1">
    <citation type="submission" date="2018-04" db="EMBL/GenBank/DDBJ databases">
        <title>Characteristic and Complete Genome Sequencing of A Novel Member of Infective Endocarditis Causative Bacteria: Bergeyella cardium QL-PH.</title>
        <authorList>
            <person name="Pan H."/>
            <person name="Sun E."/>
            <person name="Zhang Y."/>
        </authorList>
    </citation>
    <scope>NUCLEOTIDE SEQUENCE [LARGE SCALE GENOMIC DNA]</scope>
    <source>
        <strain evidence="1 2">HPQL</strain>
    </source>
</reference>
<dbReference type="KEGG" id="bcad:DBX24_01605"/>
<evidence type="ECO:0000313" key="2">
    <source>
        <dbReference type="Proteomes" id="UP000464318"/>
    </source>
</evidence>
<name>A0A6P1QSB7_9FLAO</name>